<dbReference type="Proteomes" id="UP000018857">
    <property type="component" value="Unassembled WGS sequence"/>
</dbReference>
<dbReference type="STRING" id="1208321.D104_03150"/>
<sequence length="266" mass="30293">MKSLTITLVALTLFNTNLFAEDSDINPDTARAYEGYLVTFMWPEGQSSEQIRYKNVLTTENLLRLTPDEEDKADLIDDTHASPFTEIEEKLGRHVTVLSNQKWTLIFKYPGDTISKSFHSKQEKDGYPELTGDIAIKLGRYLESDIHYQHYLFDSFTQPNNPARIDAATERQQSSLFFSQRPSEPEEQVELKAFDPALVLTLNLLNKTASKKVNYLDHPTIGTLLYFEPIELEDAMAKIALQSMTPETGTSLNYDELQSTNELTKP</sequence>
<organism evidence="2 3">
    <name type="scientific">Marinomonas profundimaris</name>
    <dbReference type="NCBI Taxonomy" id="1208321"/>
    <lineage>
        <taxon>Bacteria</taxon>
        <taxon>Pseudomonadati</taxon>
        <taxon>Pseudomonadota</taxon>
        <taxon>Gammaproteobacteria</taxon>
        <taxon>Oceanospirillales</taxon>
        <taxon>Oceanospirillaceae</taxon>
        <taxon>Marinomonas</taxon>
    </lineage>
</organism>
<keyword evidence="3" id="KW-1185">Reference proteome</keyword>
<comment type="caution">
    <text evidence="2">The sequence shown here is derived from an EMBL/GenBank/DDBJ whole genome shotgun (WGS) entry which is preliminary data.</text>
</comment>
<gene>
    <name evidence="2" type="ORF">D104_03150</name>
</gene>
<dbReference type="AlphaFoldDB" id="W1RY68"/>
<keyword evidence="1" id="KW-0732">Signal</keyword>
<name>W1RY68_9GAMM</name>
<feature type="chain" id="PRO_5004808813" evidence="1">
    <location>
        <begin position="21"/>
        <end position="266"/>
    </location>
</feature>
<feature type="signal peptide" evidence="1">
    <location>
        <begin position="1"/>
        <end position="20"/>
    </location>
</feature>
<reference evidence="2 3" key="1">
    <citation type="journal article" date="2014" name="Genome Announc.">
        <title>Draft Genome Sequence of Marinomonas sp. Strain D104, a Polycyclic Aromatic Hydrocarbon-Degrading Bacterium from the Deep-Sea Sediment of the Arctic Ocean.</title>
        <authorList>
            <person name="Dong C."/>
            <person name="Bai X."/>
            <person name="Lai Q."/>
            <person name="Xie Y."/>
            <person name="Chen X."/>
            <person name="Shao Z."/>
        </authorList>
    </citation>
    <scope>NUCLEOTIDE SEQUENCE [LARGE SCALE GENOMIC DNA]</scope>
    <source>
        <strain evidence="2 3">D104</strain>
    </source>
</reference>
<evidence type="ECO:0000256" key="1">
    <source>
        <dbReference type="SAM" id="SignalP"/>
    </source>
</evidence>
<evidence type="ECO:0000313" key="3">
    <source>
        <dbReference type="Proteomes" id="UP000018857"/>
    </source>
</evidence>
<proteinExistence type="predicted"/>
<dbReference type="PATRIC" id="fig|1208321.3.peg.631"/>
<dbReference type="RefSeq" id="WP_024022842.1">
    <property type="nucleotide sequence ID" value="NZ_AYOZ01000003.1"/>
</dbReference>
<dbReference type="OrthoDB" id="5566524at2"/>
<protein>
    <submittedName>
        <fullName evidence="2">Uncharacterized protein</fullName>
    </submittedName>
</protein>
<accession>W1RY68</accession>
<evidence type="ECO:0000313" key="2">
    <source>
        <dbReference type="EMBL" id="ETI61897.1"/>
    </source>
</evidence>
<dbReference type="EMBL" id="AYOZ01000003">
    <property type="protein sequence ID" value="ETI61897.1"/>
    <property type="molecule type" value="Genomic_DNA"/>
</dbReference>